<gene>
    <name evidence="1" type="ORF">ABH992_000094</name>
</gene>
<keyword evidence="2" id="KW-1185">Reference proteome</keyword>
<reference evidence="1 2" key="1">
    <citation type="submission" date="2024-07" db="EMBL/GenBank/DDBJ databases">
        <title>Genomic Encyclopedia of Type Strains, Phase V (KMG-V): Genome sequencing to study the core and pangenomes of soil and plant-associated prokaryotes.</title>
        <authorList>
            <person name="Whitman W."/>
        </authorList>
    </citation>
    <scope>NUCLEOTIDE SEQUENCE [LARGE SCALE GENOMIC DNA]</scope>
    <source>
        <strain evidence="1 2">USDA 222</strain>
    </source>
</reference>
<protein>
    <submittedName>
        <fullName evidence="1">Uncharacterized protein</fullName>
    </submittedName>
</protein>
<dbReference type="EMBL" id="JBGBZN010000001">
    <property type="protein sequence ID" value="MEY9467695.1"/>
    <property type="molecule type" value="Genomic_DNA"/>
</dbReference>
<proteinExistence type="predicted"/>
<accession>A0ABV4G712</accession>
<comment type="caution">
    <text evidence="1">The sequence shown here is derived from an EMBL/GenBank/DDBJ whole genome shotgun (WGS) entry which is preliminary data.</text>
</comment>
<dbReference type="Proteomes" id="UP001565474">
    <property type="component" value="Unassembled WGS sequence"/>
</dbReference>
<evidence type="ECO:0000313" key="2">
    <source>
        <dbReference type="Proteomes" id="UP001565474"/>
    </source>
</evidence>
<name>A0ABV4G712_9BRAD</name>
<sequence>MSFRFIEDHGDAYPVRLLLPCSRSSRLAITLGVIAR</sequence>
<organism evidence="1 2">
    <name type="scientific">Bradyrhizobium yuanmingense</name>
    <dbReference type="NCBI Taxonomy" id="108015"/>
    <lineage>
        <taxon>Bacteria</taxon>
        <taxon>Pseudomonadati</taxon>
        <taxon>Pseudomonadota</taxon>
        <taxon>Alphaproteobacteria</taxon>
        <taxon>Hyphomicrobiales</taxon>
        <taxon>Nitrobacteraceae</taxon>
        <taxon>Bradyrhizobium</taxon>
    </lineage>
</organism>
<evidence type="ECO:0000313" key="1">
    <source>
        <dbReference type="EMBL" id="MEY9467695.1"/>
    </source>
</evidence>